<dbReference type="AlphaFoldDB" id="A0A399E9Q5"/>
<feature type="binding site" evidence="12">
    <location>
        <position position="254"/>
    </location>
    <ligand>
        <name>Mg(2+)</name>
        <dbReference type="ChEBI" id="CHEBI:18420"/>
    </ligand>
</feature>
<dbReference type="PANTHER" id="PTHR11458:SF0">
    <property type="entry name" value="DELTA-AMINOLEVULINIC ACID DEHYDRATASE"/>
    <property type="match status" value="1"/>
</dbReference>
<feature type="binding site" evidence="10">
    <location>
        <position position="334"/>
    </location>
    <ligand>
        <name>5-aminolevulinate</name>
        <dbReference type="ChEBI" id="CHEBI:356416"/>
        <label>2</label>
    </ligand>
</feature>
<organism evidence="15 16">
    <name type="scientific">Meiothermus taiwanensis</name>
    <dbReference type="NCBI Taxonomy" id="172827"/>
    <lineage>
        <taxon>Bacteria</taxon>
        <taxon>Thermotogati</taxon>
        <taxon>Deinococcota</taxon>
        <taxon>Deinococci</taxon>
        <taxon>Thermales</taxon>
        <taxon>Thermaceae</taxon>
        <taxon>Meiothermus</taxon>
    </lineage>
</organism>
<keyword evidence="11" id="KW-0479">Metal-binding</keyword>
<keyword evidence="7 13" id="KW-0627">Porphyrin biosynthesis</keyword>
<dbReference type="PROSITE" id="PS00169">
    <property type="entry name" value="D_ALA_DEHYDRATASE"/>
    <property type="match status" value="1"/>
</dbReference>
<evidence type="ECO:0000256" key="9">
    <source>
        <dbReference type="PIRSR" id="PIRSR001415-1"/>
    </source>
</evidence>
<feature type="binding site" evidence="11">
    <location>
        <position position="147"/>
    </location>
    <ligand>
        <name>Zn(2+)</name>
        <dbReference type="ChEBI" id="CHEBI:29105"/>
        <note>catalytic</note>
    </ligand>
</feature>
<evidence type="ECO:0000256" key="3">
    <source>
        <dbReference type="ARBA" id="ARBA00012053"/>
    </source>
</evidence>
<dbReference type="SMART" id="SM01004">
    <property type="entry name" value="ALAD"/>
    <property type="match status" value="1"/>
</dbReference>
<name>A0A399E9Q5_9DEIN</name>
<feature type="active site" description="Schiff-base intermediate with substrate" evidence="9">
    <location>
        <position position="216"/>
    </location>
</feature>
<feature type="binding site" evidence="11">
    <location>
        <position position="139"/>
    </location>
    <ligand>
        <name>Zn(2+)</name>
        <dbReference type="ChEBI" id="CHEBI:29105"/>
        <note>catalytic</note>
    </ligand>
</feature>
<evidence type="ECO:0000256" key="14">
    <source>
        <dbReference type="RuleBase" id="RU004161"/>
    </source>
</evidence>
<dbReference type="Gene3D" id="3.20.20.70">
    <property type="entry name" value="Aldolase class I"/>
    <property type="match status" value="1"/>
</dbReference>
<dbReference type="InterPro" id="IPR001731">
    <property type="entry name" value="ALAD"/>
</dbReference>
<evidence type="ECO:0000256" key="11">
    <source>
        <dbReference type="PIRSR" id="PIRSR001415-3"/>
    </source>
</evidence>
<dbReference type="GO" id="GO:0008270">
    <property type="term" value="F:zinc ion binding"/>
    <property type="evidence" value="ECO:0007669"/>
    <property type="project" value="TreeGrafter"/>
</dbReference>
<dbReference type="PANTHER" id="PTHR11458">
    <property type="entry name" value="DELTA-AMINOLEVULINIC ACID DEHYDRATASE"/>
    <property type="match status" value="1"/>
</dbReference>
<dbReference type="EC" id="4.2.1.24" evidence="3 13"/>
<accession>A0A399E9Q5</accession>
<evidence type="ECO:0000256" key="2">
    <source>
        <dbReference type="ARBA" id="ARBA00008055"/>
    </source>
</evidence>
<evidence type="ECO:0000313" key="15">
    <source>
        <dbReference type="EMBL" id="RIH79011.1"/>
    </source>
</evidence>
<dbReference type="NCBIfam" id="NF006762">
    <property type="entry name" value="PRK09283.1"/>
    <property type="match status" value="1"/>
</dbReference>
<dbReference type="InterPro" id="IPR030656">
    <property type="entry name" value="ALAD_AS"/>
</dbReference>
<protein>
    <recommendedName>
        <fullName evidence="4 13">Delta-aminolevulinic acid dehydratase</fullName>
        <ecNumber evidence="3 13">4.2.1.24</ecNumber>
    </recommendedName>
</protein>
<evidence type="ECO:0000313" key="16">
    <source>
        <dbReference type="Proteomes" id="UP000266089"/>
    </source>
</evidence>
<keyword evidence="6 13" id="KW-0456">Lyase</keyword>
<dbReference type="FunFam" id="3.20.20.70:FF:000019">
    <property type="entry name" value="Delta-aminolevulinic acid dehydratase"/>
    <property type="match status" value="1"/>
</dbReference>
<dbReference type="RefSeq" id="WP_027888438.1">
    <property type="nucleotide sequence ID" value="NZ_JBHSXZ010000028.1"/>
</dbReference>
<feature type="active site" description="Schiff-base intermediate with substrate" evidence="9">
    <location>
        <position position="269"/>
    </location>
</feature>
<dbReference type="OrthoDB" id="9805001at2"/>
<dbReference type="PIRSF" id="PIRSF001415">
    <property type="entry name" value="Porphbilin_synth"/>
    <property type="match status" value="1"/>
</dbReference>
<comment type="catalytic activity">
    <reaction evidence="8 13">
        <text>2 5-aminolevulinate = porphobilinogen + 2 H2O + H(+)</text>
        <dbReference type="Rhea" id="RHEA:24064"/>
        <dbReference type="ChEBI" id="CHEBI:15377"/>
        <dbReference type="ChEBI" id="CHEBI:15378"/>
        <dbReference type="ChEBI" id="CHEBI:58126"/>
        <dbReference type="ChEBI" id="CHEBI:356416"/>
        <dbReference type="EC" id="4.2.1.24"/>
    </reaction>
</comment>
<dbReference type="GO" id="GO:0004655">
    <property type="term" value="F:porphobilinogen synthase activity"/>
    <property type="evidence" value="ECO:0007669"/>
    <property type="project" value="UniProtKB-EC"/>
</dbReference>
<evidence type="ECO:0000256" key="6">
    <source>
        <dbReference type="ARBA" id="ARBA00023239"/>
    </source>
</evidence>
<comment type="similarity">
    <text evidence="2 14">Belongs to the ALAD family.</text>
</comment>
<feature type="binding site" evidence="11">
    <location>
        <position position="137"/>
    </location>
    <ligand>
        <name>Zn(2+)</name>
        <dbReference type="ChEBI" id="CHEBI:29105"/>
        <note>catalytic</note>
    </ligand>
</feature>
<gene>
    <name evidence="15" type="primary">hemB</name>
    <name evidence="15" type="ORF">Mcate_00524</name>
</gene>
<feature type="binding site" evidence="10">
    <location>
        <position position="226"/>
    </location>
    <ligand>
        <name>5-aminolevulinate</name>
        <dbReference type="ChEBI" id="CHEBI:356416"/>
        <label>1</label>
    </ligand>
</feature>
<keyword evidence="5" id="KW-0350">Heme biosynthesis</keyword>
<evidence type="ECO:0000256" key="13">
    <source>
        <dbReference type="RuleBase" id="RU000515"/>
    </source>
</evidence>
<sequence>MLDLDNPEVRPLEAPLDLARRPRRLRKSAALRESVAETHLRPSDFIAPFFVIPGRGHSEPIGALPGIQRYSVDRFLLEAERALELGLRSLLLFGVLPDAWKDPLGQSAADPQGPVPTAIREARKAFGEEVVIYTDVCLCAHTTHGHCGVLKETPRGVQIDNDRSLPQLAAMALAHAEAGADFVAPSDMMDGRVGYLRRTLDQAGHTGVGILSYAVKYASAFYGPFREAAGSAPSFGDRSSYQMDIRNAREALREAALDEAEGADMLMVKPALAYLDILARLRPQTQLPLVAYNVSGEYAMLKAAARAGALDEARAVRETLMAIKRAGADLIISYHAQEALAQGWI</sequence>
<dbReference type="GO" id="GO:0005829">
    <property type="term" value="C:cytosol"/>
    <property type="evidence" value="ECO:0007669"/>
    <property type="project" value="TreeGrafter"/>
</dbReference>
<reference evidence="15 16" key="1">
    <citation type="submission" date="2018-08" db="EMBL/GenBank/DDBJ databases">
        <title>Meiothermus cateniformans JCM 15151 genome sequencing project.</title>
        <authorList>
            <person name="Da Costa M.S."/>
            <person name="Albuquerque L."/>
            <person name="Raposo P."/>
            <person name="Froufe H.J.C."/>
            <person name="Barroso C.S."/>
            <person name="Egas C."/>
        </authorList>
    </citation>
    <scope>NUCLEOTIDE SEQUENCE [LARGE SCALE GENOMIC DNA]</scope>
    <source>
        <strain evidence="15 16">JCM 15151</strain>
    </source>
</reference>
<evidence type="ECO:0000256" key="7">
    <source>
        <dbReference type="ARBA" id="ARBA00023244"/>
    </source>
</evidence>
<dbReference type="EMBL" id="QWKX01000009">
    <property type="protein sequence ID" value="RIH79011.1"/>
    <property type="molecule type" value="Genomic_DNA"/>
</dbReference>
<evidence type="ECO:0000256" key="10">
    <source>
        <dbReference type="PIRSR" id="PIRSR001415-2"/>
    </source>
</evidence>
<dbReference type="SUPFAM" id="SSF51569">
    <property type="entry name" value="Aldolase"/>
    <property type="match status" value="1"/>
</dbReference>
<keyword evidence="11" id="KW-0862">Zinc</keyword>
<dbReference type="InterPro" id="IPR013785">
    <property type="entry name" value="Aldolase_TIM"/>
</dbReference>
<evidence type="ECO:0000256" key="4">
    <source>
        <dbReference type="ARBA" id="ARBA00020771"/>
    </source>
</evidence>
<comment type="subunit">
    <text evidence="13">Homooctamer.</text>
</comment>
<feature type="binding site" evidence="10">
    <location>
        <position position="295"/>
    </location>
    <ligand>
        <name>5-aminolevulinate</name>
        <dbReference type="ChEBI" id="CHEBI:356416"/>
        <label>2</label>
    </ligand>
</feature>
<dbReference type="Proteomes" id="UP000266089">
    <property type="component" value="Unassembled WGS sequence"/>
</dbReference>
<evidence type="ECO:0000256" key="5">
    <source>
        <dbReference type="ARBA" id="ARBA00023133"/>
    </source>
</evidence>
<evidence type="ECO:0000256" key="8">
    <source>
        <dbReference type="ARBA" id="ARBA00047651"/>
    </source>
</evidence>
<evidence type="ECO:0000256" key="12">
    <source>
        <dbReference type="PIRSR" id="PIRSR001415-5"/>
    </source>
</evidence>
<dbReference type="UniPathway" id="UPA00251">
    <property type="reaction ID" value="UER00318"/>
</dbReference>
<evidence type="ECO:0000256" key="1">
    <source>
        <dbReference type="ARBA" id="ARBA00004694"/>
    </source>
</evidence>
<comment type="pathway">
    <text evidence="1">Porphyrin-containing compound metabolism; protoporphyrin-IX biosynthesis; coproporphyrinogen-III from 5-aminolevulinate: step 1/4.</text>
</comment>
<dbReference type="GO" id="GO:0006782">
    <property type="term" value="P:protoporphyrinogen IX biosynthetic process"/>
    <property type="evidence" value="ECO:0007669"/>
    <property type="project" value="UniProtKB-UniPathway"/>
</dbReference>
<dbReference type="PRINTS" id="PR00144">
    <property type="entry name" value="DALDHYDRTASE"/>
</dbReference>
<proteinExistence type="inferred from homology"/>
<keyword evidence="12" id="KW-0460">Magnesium</keyword>
<comment type="caution">
    <text evidence="15">The sequence shown here is derived from an EMBL/GenBank/DDBJ whole genome shotgun (WGS) entry which is preliminary data.</text>
</comment>
<dbReference type="CDD" id="cd00384">
    <property type="entry name" value="ALAD_PBGS"/>
    <property type="match status" value="1"/>
</dbReference>
<dbReference type="Pfam" id="PF00490">
    <property type="entry name" value="ALAD"/>
    <property type="match status" value="1"/>
</dbReference>
<feature type="binding site" evidence="10">
    <location>
        <position position="238"/>
    </location>
    <ligand>
        <name>5-aminolevulinate</name>
        <dbReference type="ChEBI" id="CHEBI:356416"/>
        <label>1</label>
    </ligand>
</feature>